<dbReference type="Gene3D" id="2.30.30.60">
    <property type="match status" value="1"/>
</dbReference>
<feature type="domain" description="Mechanosensitive ion channel MscS" evidence="8">
    <location>
        <begin position="168"/>
        <end position="235"/>
    </location>
</feature>
<feature type="transmembrane region" description="Helical" evidence="7">
    <location>
        <begin position="14"/>
        <end position="32"/>
    </location>
</feature>
<evidence type="ECO:0000256" key="7">
    <source>
        <dbReference type="SAM" id="Phobius"/>
    </source>
</evidence>
<dbReference type="Pfam" id="PF00924">
    <property type="entry name" value="MS_channel_2nd"/>
    <property type="match status" value="1"/>
</dbReference>
<evidence type="ECO:0008006" key="12">
    <source>
        <dbReference type="Google" id="ProtNLM"/>
    </source>
</evidence>
<dbReference type="GO" id="GO:0005886">
    <property type="term" value="C:plasma membrane"/>
    <property type="evidence" value="ECO:0007669"/>
    <property type="project" value="UniProtKB-SubCell"/>
</dbReference>
<dbReference type="EMBL" id="UINC01001068">
    <property type="protein sequence ID" value="SUZ69656.1"/>
    <property type="molecule type" value="Genomic_DNA"/>
</dbReference>
<protein>
    <recommendedName>
        <fullName evidence="12">Mechanosensitive ion channel protein MscS</fullName>
    </recommendedName>
</protein>
<evidence type="ECO:0000256" key="1">
    <source>
        <dbReference type="ARBA" id="ARBA00004651"/>
    </source>
</evidence>
<dbReference type="InterPro" id="IPR049278">
    <property type="entry name" value="MS_channel_C"/>
</dbReference>
<dbReference type="InterPro" id="IPR023408">
    <property type="entry name" value="MscS_beta-dom_sf"/>
</dbReference>
<evidence type="ECO:0000259" key="9">
    <source>
        <dbReference type="Pfam" id="PF21082"/>
    </source>
</evidence>
<feature type="transmembrane region" description="Helical" evidence="7">
    <location>
        <begin position="123"/>
        <end position="141"/>
    </location>
</feature>
<keyword evidence="4 7" id="KW-0812">Transmembrane</keyword>
<dbReference type="SUPFAM" id="SSF82861">
    <property type="entry name" value="Mechanosensitive channel protein MscS (YggB), transmembrane region"/>
    <property type="match status" value="1"/>
</dbReference>
<dbReference type="InterPro" id="IPR045275">
    <property type="entry name" value="MscS_archaea/bacteria_type"/>
</dbReference>
<accession>A0A381PRH4</accession>
<evidence type="ECO:0000256" key="5">
    <source>
        <dbReference type="ARBA" id="ARBA00022989"/>
    </source>
</evidence>
<feature type="transmembrane region" description="Helical" evidence="7">
    <location>
        <begin position="53"/>
        <end position="72"/>
    </location>
</feature>
<dbReference type="PANTHER" id="PTHR30221:SF1">
    <property type="entry name" value="SMALL-CONDUCTANCE MECHANOSENSITIVE CHANNEL"/>
    <property type="match status" value="1"/>
</dbReference>
<dbReference type="PANTHER" id="PTHR30221">
    <property type="entry name" value="SMALL-CONDUCTANCE MECHANOSENSITIVE CHANNEL"/>
    <property type="match status" value="1"/>
</dbReference>
<feature type="transmembrane region" description="Helical" evidence="7">
    <location>
        <begin position="87"/>
        <end position="111"/>
    </location>
</feature>
<dbReference type="InterPro" id="IPR010920">
    <property type="entry name" value="LSM_dom_sf"/>
</dbReference>
<feature type="transmembrane region" description="Helical" evidence="7">
    <location>
        <begin position="147"/>
        <end position="166"/>
    </location>
</feature>
<evidence type="ECO:0000259" key="10">
    <source>
        <dbReference type="Pfam" id="PF21088"/>
    </source>
</evidence>
<reference evidence="11" key="1">
    <citation type="submission" date="2018-05" db="EMBL/GenBank/DDBJ databases">
        <authorList>
            <person name="Lanie J.A."/>
            <person name="Ng W.-L."/>
            <person name="Kazmierczak K.M."/>
            <person name="Andrzejewski T.M."/>
            <person name="Davidsen T.M."/>
            <person name="Wayne K.J."/>
            <person name="Tettelin H."/>
            <person name="Glass J.I."/>
            <person name="Rusch D."/>
            <person name="Podicherti R."/>
            <person name="Tsui H.-C.T."/>
            <person name="Winkler M.E."/>
        </authorList>
    </citation>
    <scope>NUCLEOTIDE SEQUENCE</scope>
</reference>
<evidence type="ECO:0000256" key="3">
    <source>
        <dbReference type="ARBA" id="ARBA00022475"/>
    </source>
</evidence>
<proteinExistence type="inferred from homology"/>
<evidence type="ECO:0000313" key="11">
    <source>
        <dbReference type="EMBL" id="SUZ69656.1"/>
    </source>
</evidence>
<dbReference type="SUPFAM" id="SSF82689">
    <property type="entry name" value="Mechanosensitive channel protein MscS (YggB), C-terminal domain"/>
    <property type="match status" value="1"/>
</dbReference>
<evidence type="ECO:0000256" key="2">
    <source>
        <dbReference type="ARBA" id="ARBA00008017"/>
    </source>
</evidence>
<gene>
    <name evidence="11" type="ORF">METZ01_LOCUS22510</name>
</gene>
<dbReference type="Pfam" id="PF21082">
    <property type="entry name" value="MS_channel_3rd"/>
    <property type="match status" value="1"/>
</dbReference>
<keyword evidence="5 7" id="KW-1133">Transmembrane helix</keyword>
<dbReference type="AlphaFoldDB" id="A0A381PRH4"/>
<dbReference type="InterPro" id="IPR011066">
    <property type="entry name" value="MscS_channel_C_sf"/>
</dbReference>
<comment type="subcellular location">
    <subcellularLocation>
        <location evidence="1">Cell membrane</location>
        <topology evidence="1">Multi-pass membrane protein</topology>
    </subcellularLocation>
</comment>
<keyword evidence="6 7" id="KW-0472">Membrane</keyword>
<feature type="domain" description="Mechanosensitive ion channel MscS C-terminal" evidence="9">
    <location>
        <begin position="245"/>
        <end position="330"/>
    </location>
</feature>
<evidence type="ECO:0000256" key="6">
    <source>
        <dbReference type="ARBA" id="ARBA00023136"/>
    </source>
</evidence>
<organism evidence="11">
    <name type="scientific">marine metagenome</name>
    <dbReference type="NCBI Taxonomy" id="408172"/>
    <lineage>
        <taxon>unclassified sequences</taxon>
        <taxon>metagenomes</taxon>
        <taxon>ecological metagenomes</taxon>
    </lineage>
</organism>
<keyword evidence="3" id="KW-1003">Cell membrane</keyword>
<comment type="similarity">
    <text evidence="2">Belongs to the MscS (TC 1.A.23) family.</text>
</comment>
<feature type="domain" description="Mechanosensitive ion channel transmembrane helices 2/3" evidence="10">
    <location>
        <begin position="126"/>
        <end position="167"/>
    </location>
</feature>
<dbReference type="Gene3D" id="3.30.70.100">
    <property type="match status" value="1"/>
</dbReference>
<dbReference type="Gene3D" id="1.10.287.1260">
    <property type="match status" value="1"/>
</dbReference>
<dbReference type="Pfam" id="PF21088">
    <property type="entry name" value="MS_channel_1st"/>
    <property type="match status" value="1"/>
</dbReference>
<dbReference type="InterPro" id="IPR011014">
    <property type="entry name" value="MscS_channel_TM-2"/>
</dbReference>
<sequence>MNIEIPYLEWLEPVLTVVIGVCIGFFFKTYLFSRLKSFSDKTSFKGDDVVINAFNSMIIFWFFLASLSIALSNVELGDPYNVYASKLIFSFLVISMSLTASKIVLGMLDVWSKNNNSLPSTGIFKGLINVSIFSLAFLVVLQSFGISITPLLTALGVGGLAVSLALKDTLADLFGGINILLSKTMKEGDYVELSNGYQGYVKNIGWRYTTIQERANNVISIPNSVLSGSVSKNYTSMDAAFRVPIQVGVSYDSDLDHVEKIALEVAENIYNELDCVSKDYKPAIRFREFAASSINFFIYFQGKKFGDHNVILNAFIKKLHKRFQQENIEIPYPIRTVIHKNEAKN</sequence>
<dbReference type="SUPFAM" id="SSF50182">
    <property type="entry name" value="Sm-like ribonucleoproteins"/>
    <property type="match status" value="1"/>
</dbReference>
<dbReference type="GO" id="GO:0008381">
    <property type="term" value="F:mechanosensitive monoatomic ion channel activity"/>
    <property type="evidence" value="ECO:0007669"/>
    <property type="project" value="InterPro"/>
</dbReference>
<evidence type="ECO:0000259" key="8">
    <source>
        <dbReference type="Pfam" id="PF00924"/>
    </source>
</evidence>
<dbReference type="InterPro" id="IPR049142">
    <property type="entry name" value="MS_channel_1st"/>
</dbReference>
<name>A0A381PRH4_9ZZZZ</name>
<dbReference type="InterPro" id="IPR006685">
    <property type="entry name" value="MscS_channel_2nd"/>
</dbReference>
<evidence type="ECO:0000256" key="4">
    <source>
        <dbReference type="ARBA" id="ARBA00022692"/>
    </source>
</evidence>